<dbReference type="GeneID" id="17273945"/>
<keyword evidence="12" id="KW-0418">Kinase</keyword>
<dbReference type="PROSITE" id="PS01245">
    <property type="entry name" value="RIO1"/>
    <property type="match status" value="1"/>
</dbReference>
<evidence type="ECO:0000256" key="3">
    <source>
        <dbReference type="ARBA" id="ARBA00009196"/>
    </source>
</evidence>
<dbReference type="InterPro" id="IPR018934">
    <property type="entry name" value="RIO_dom"/>
</dbReference>
<dbReference type="CDD" id="cd05147">
    <property type="entry name" value="RIO1_euk"/>
    <property type="match status" value="1"/>
</dbReference>
<proteinExistence type="inferred from homology"/>
<evidence type="ECO:0000313" key="22">
    <source>
        <dbReference type="Proteomes" id="UP000013827"/>
    </source>
</evidence>
<evidence type="ECO:0000256" key="10">
    <source>
        <dbReference type="ARBA" id="ARBA00022723"/>
    </source>
</evidence>
<comment type="similarity">
    <text evidence="3">Belongs to the protein kinase superfamily. RIO-type Ser/Thr kinase family.</text>
</comment>
<feature type="region of interest" description="Disordered" evidence="19">
    <location>
        <begin position="1"/>
        <end position="32"/>
    </location>
</feature>
<dbReference type="Gene3D" id="1.10.510.10">
    <property type="entry name" value="Transferase(Phosphotransferase) domain 1"/>
    <property type="match status" value="1"/>
</dbReference>
<evidence type="ECO:0000256" key="16">
    <source>
        <dbReference type="ARBA" id="ARBA00047899"/>
    </source>
</evidence>
<protein>
    <recommendedName>
        <fullName evidence="5">Serine/threonine-protein kinase RIO1</fullName>
        <ecNumber evidence="4">2.7.11.1</ecNumber>
    </recommendedName>
    <alternativeName>
        <fullName evidence="18">Serine/threonine-protein kinase rio1</fullName>
    </alternativeName>
</protein>
<reference evidence="22" key="1">
    <citation type="journal article" date="2013" name="Nature">
        <title>Pan genome of the phytoplankton Emiliania underpins its global distribution.</title>
        <authorList>
            <person name="Read B.A."/>
            <person name="Kegel J."/>
            <person name="Klute M.J."/>
            <person name="Kuo A."/>
            <person name="Lefebvre S.C."/>
            <person name="Maumus F."/>
            <person name="Mayer C."/>
            <person name="Miller J."/>
            <person name="Monier A."/>
            <person name="Salamov A."/>
            <person name="Young J."/>
            <person name="Aguilar M."/>
            <person name="Claverie J.M."/>
            <person name="Frickenhaus S."/>
            <person name="Gonzalez K."/>
            <person name="Herman E.K."/>
            <person name="Lin Y.C."/>
            <person name="Napier J."/>
            <person name="Ogata H."/>
            <person name="Sarno A.F."/>
            <person name="Shmutz J."/>
            <person name="Schroeder D."/>
            <person name="de Vargas C."/>
            <person name="Verret F."/>
            <person name="von Dassow P."/>
            <person name="Valentin K."/>
            <person name="Van de Peer Y."/>
            <person name="Wheeler G."/>
            <person name="Dacks J.B."/>
            <person name="Delwiche C.F."/>
            <person name="Dyhrman S.T."/>
            <person name="Glockner G."/>
            <person name="John U."/>
            <person name="Richards T."/>
            <person name="Worden A.Z."/>
            <person name="Zhang X."/>
            <person name="Grigoriev I.V."/>
            <person name="Allen A.E."/>
            <person name="Bidle K."/>
            <person name="Borodovsky M."/>
            <person name="Bowler C."/>
            <person name="Brownlee C."/>
            <person name="Cock J.M."/>
            <person name="Elias M."/>
            <person name="Gladyshev V.N."/>
            <person name="Groth M."/>
            <person name="Guda C."/>
            <person name="Hadaegh A."/>
            <person name="Iglesias-Rodriguez M.D."/>
            <person name="Jenkins J."/>
            <person name="Jones B.M."/>
            <person name="Lawson T."/>
            <person name="Leese F."/>
            <person name="Lindquist E."/>
            <person name="Lobanov A."/>
            <person name="Lomsadze A."/>
            <person name="Malik S.B."/>
            <person name="Marsh M.E."/>
            <person name="Mackinder L."/>
            <person name="Mock T."/>
            <person name="Mueller-Roeber B."/>
            <person name="Pagarete A."/>
            <person name="Parker M."/>
            <person name="Probert I."/>
            <person name="Quesneville H."/>
            <person name="Raines C."/>
            <person name="Rensing S.A."/>
            <person name="Riano-Pachon D.M."/>
            <person name="Richier S."/>
            <person name="Rokitta S."/>
            <person name="Shiraiwa Y."/>
            <person name="Soanes D.M."/>
            <person name="van der Giezen M."/>
            <person name="Wahlund T.M."/>
            <person name="Williams B."/>
            <person name="Wilson W."/>
            <person name="Wolfe G."/>
            <person name="Wurch L.L."/>
        </authorList>
    </citation>
    <scope>NUCLEOTIDE SEQUENCE</scope>
</reference>
<dbReference type="STRING" id="2903.R1F579"/>
<keyword evidence="22" id="KW-1185">Reference proteome</keyword>
<evidence type="ECO:0000256" key="15">
    <source>
        <dbReference type="ARBA" id="ARBA00022842"/>
    </source>
</evidence>
<comment type="subcellular location">
    <subcellularLocation>
        <location evidence="2">Cytoplasm</location>
    </subcellularLocation>
</comment>
<evidence type="ECO:0000256" key="5">
    <source>
        <dbReference type="ARBA" id="ARBA00016038"/>
    </source>
</evidence>
<dbReference type="PANTHER" id="PTHR45723">
    <property type="entry name" value="SERINE/THREONINE-PROTEIN KINASE RIO1"/>
    <property type="match status" value="1"/>
</dbReference>
<keyword evidence="7" id="KW-0690">Ribosome biogenesis</keyword>
<comment type="catalytic activity">
    <reaction evidence="16">
        <text>L-threonyl-[protein] + ATP = O-phospho-L-threonyl-[protein] + ADP + H(+)</text>
        <dbReference type="Rhea" id="RHEA:46608"/>
        <dbReference type="Rhea" id="RHEA-COMP:11060"/>
        <dbReference type="Rhea" id="RHEA-COMP:11605"/>
        <dbReference type="ChEBI" id="CHEBI:15378"/>
        <dbReference type="ChEBI" id="CHEBI:30013"/>
        <dbReference type="ChEBI" id="CHEBI:30616"/>
        <dbReference type="ChEBI" id="CHEBI:61977"/>
        <dbReference type="ChEBI" id="CHEBI:456216"/>
        <dbReference type="EC" id="2.7.11.1"/>
    </reaction>
</comment>
<dbReference type="PaxDb" id="2903-EOD28399"/>
<dbReference type="InterPro" id="IPR018935">
    <property type="entry name" value="RIO_kinase_CS"/>
</dbReference>
<dbReference type="SMART" id="SM00090">
    <property type="entry name" value="RIO"/>
    <property type="match status" value="1"/>
</dbReference>
<dbReference type="InterPro" id="IPR051272">
    <property type="entry name" value="RIO-type_Ser/Thr_kinase"/>
</dbReference>
<accession>A0A0D3JY14</accession>
<dbReference type="GO" id="GO:0016787">
    <property type="term" value="F:hydrolase activity"/>
    <property type="evidence" value="ECO:0007669"/>
    <property type="project" value="UniProtKB-KW"/>
</dbReference>
<dbReference type="GO" id="GO:0042254">
    <property type="term" value="P:ribosome biogenesis"/>
    <property type="evidence" value="ECO:0007669"/>
    <property type="project" value="UniProtKB-KW"/>
</dbReference>
<dbReference type="Pfam" id="PF01163">
    <property type="entry name" value="RIO1"/>
    <property type="match status" value="2"/>
</dbReference>
<dbReference type="EC" id="2.7.11.1" evidence="4"/>
<evidence type="ECO:0000256" key="11">
    <source>
        <dbReference type="ARBA" id="ARBA00022741"/>
    </source>
</evidence>
<dbReference type="RefSeq" id="XP_005780828.1">
    <property type="nucleotide sequence ID" value="XM_005780771.1"/>
</dbReference>
<dbReference type="HOGENOM" id="CLU_018693_3_0_1"/>
<evidence type="ECO:0000256" key="4">
    <source>
        <dbReference type="ARBA" id="ARBA00012513"/>
    </source>
</evidence>
<comment type="catalytic activity">
    <reaction evidence="17">
        <text>L-seryl-[protein] + ATP = O-phospho-L-seryl-[protein] + ADP + H(+)</text>
        <dbReference type="Rhea" id="RHEA:17989"/>
        <dbReference type="Rhea" id="RHEA-COMP:9863"/>
        <dbReference type="Rhea" id="RHEA-COMP:11604"/>
        <dbReference type="ChEBI" id="CHEBI:15378"/>
        <dbReference type="ChEBI" id="CHEBI:29999"/>
        <dbReference type="ChEBI" id="CHEBI:30616"/>
        <dbReference type="ChEBI" id="CHEBI:83421"/>
        <dbReference type="ChEBI" id="CHEBI:456216"/>
        <dbReference type="EC" id="2.7.11.1"/>
    </reaction>
</comment>
<feature type="domain" description="RIO kinase" evidence="20">
    <location>
        <begin position="25"/>
        <end position="299"/>
    </location>
</feature>
<evidence type="ECO:0000256" key="6">
    <source>
        <dbReference type="ARBA" id="ARBA00022490"/>
    </source>
</evidence>
<keyword evidence="8" id="KW-0723">Serine/threonine-protein kinase</keyword>
<evidence type="ECO:0000256" key="2">
    <source>
        <dbReference type="ARBA" id="ARBA00004496"/>
    </source>
</evidence>
<dbReference type="Gene3D" id="3.30.200.20">
    <property type="entry name" value="Phosphorylase Kinase, domain 1"/>
    <property type="match status" value="1"/>
</dbReference>
<comment type="cofactor">
    <cofactor evidence="1">
        <name>Mg(2+)</name>
        <dbReference type="ChEBI" id="CHEBI:18420"/>
    </cofactor>
</comment>
<dbReference type="EnsemblProtists" id="EOD28399">
    <property type="protein sequence ID" value="EOD28399"/>
    <property type="gene ID" value="EMIHUDRAFT_64080"/>
</dbReference>
<evidence type="ECO:0000256" key="18">
    <source>
        <dbReference type="ARBA" id="ARBA00068838"/>
    </source>
</evidence>
<evidence type="ECO:0000256" key="14">
    <source>
        <dbReference type="ARBA" id="ARBA00022840"/>
    </source>
</evidence>
<evidence type="ECO:0000259" key="20">
    <source>
        <dbReference type="SMART" id="SM00090"/>
    </source>
</evidence>
<evidence type="ECO:0000256" key="8">
    <source>
        <dbReference type="ARBA" id="ARBA00022527"/>
    </source>
</evidence>
<keyword evidence="13" id="KW-0378">Hydrolase</keyword>
<dbReference type="AlphaFoldDB" id="A0A0D3JY14"/>
<evidence type="ECO:0000256" key="13">
    <source>
        <dbReference type="ARBA" id="ARBA00022801"/>
    </source>
</evidence>
<keyword evidence="6" id="KW-0963">Cytoplasm</keyword>
<dbReference type="FunFam" id="3.30.200.20:FF:000148">
    <property type="entry name" value="Serine/threonine-protein kinase RIO1"/>
    <property type="match status" value="1"/>
</dbReference>
<evidence type="ECO:0000256" key="7">
    <source>
        <dbReference type="ARBA" id="ARBA00022517"/>
    </source>
</evidence>
<evidence type="ECO:0000256" key="12">
    <source>
        <dbReference type="ARBA" id="ARBA00022777"/>
    </source>
</evidence>
<dbReference type="GO" id="GO:0004674">
    <property type="term" value="F:protein serine/threonine kinase activity"/>
    <property type="evidence" value="ECO:0007669"/>
    <property type="project" value="UniProtKB-KW"/>
</dbReference>
<keyword evidence="14" id="KW-0067">ATP-binding</keyword>
<keyword evidence="15" id="KW-0460">Magnesium</keyword>
<dbReference type="InterPro" id="IPR000687">
    <property type="entry name" value="RIO_kinase"/>
</dbReference>
<keyword evidence="9" id="KW-0808">Transferase</keyword>
<evidence type="ECO:0000256" key="17">
    <source>
        <dbReference type="ARBA" id="ARBA00048679"/>
    </source>
</evidence>
<evidence type="ECO:0000256" key="9">
    <source>
        <dbReference type="ARBA" id="ARBA00022679"/>
    </source>
</evidence>
<evidence type="ECO:0000256" key="19">
    <source>
        <dbReference type="SAM" id="MobiDB-lite"/>
    </source>
</evidence>
<evidence type="ECO:0000313" key="21">
    <source>
        <dbReference type="EnsemblProtists" id="EOD28399"/>
    </source>
</evidence>
<keyword evidence="11" id="KW-0547">Nucleotide-binding</keyword>
<feature type="compositionally biased region" description="Polar residues" evidence="19">
    <location>
        <begin position="1"/>
        <end position="10"/>
    </location>
</feature>
<dbReference type="OMA" id="WVRKEYT"/>
<evidence type="ECO:0000256" key="1">
    <source>
        <dbReference type="ARBA" id="ARBA00001946"/>
    </source>
</evidence>
<dbReference type="InterPro" id="IPR011009">
    <property type="entry name" value="Kinase-like_dom_sf"/>
</dbReference>
<dbReference type="GO" id="GO:0046872">
    <property type="term" value="F:metal ion binding"/>
    <property type="evidence" value="ECO:0007669"/>
    <property type="project" value="UniProtKB-KW"/>
</dbReference>
<keyword evidence="10" id="KW-0479">Metal-binding</keyword>
<reference evidence="21" key="2">
    <citation type="submission" date="2024-10" db="UniProtKB">
        <authorList>
            <consortium name="EnsemblProtists"/>
        </authorList>
    </citation>
    <scope>IDENTIFICATION</scope>
</reference>
<dbReference type="Proteomes" id="UP000013827">
    <property type="component" value="Unassembled WGS sequence"/>
</dbReference>
<name>A0A0D3JY14_EMIH1</name>
<dbReference type="eggNOG" id="KOG2270">
    <property type="taxonomic scope" value="Eukaryota"/>
</dbReference>
<dbReference type="SUPFAM" id="SSF56112">
    <property type="entry name" value="Protein kinase-like (PK-like)"/>
    <property type="match status" value="1"/>
</dbReference>
<dbReference type="KEGG" id="ehx:EMIHUDRAFT_64080"/>
<dbReference type="GO" id="GO:0005524">
    <property type="term" value="F:ATP binding"/>
    <property type="evidence" value="ECO:0007669"/>
    <property type="project" value="UniProtKB-KW"/>
</dbReference>
<organism evidence="21 22">
    <name type="scientific">Emiliania huxleyi (strain CCMP1516)</name>
    <dbReference type="NCBI Taxonomy" id="280463"/>
    <lineage>
        <taxon>Eukaryota</taxon>
        <taxon>Haptista</taxon>
        <taxon>Haptophyta</taxon>
        <taxon>Prymnesiophyceae</taxon>
        <taxon>Isochrysidales</taxon>
        <taxon>Noelaerhabdaceae</taxon>
        <taxon>Emiliania</taxon>
    </lineage>
</organism>
<sequence length="302" mass="34188">MSQAAGNSLSRTERKAAQPKHTGLTRDERATTEHVLDPRTRLLLFKMLNSGVLQSINGCVSTGKEANVYHAFAREPAEVAVKVYKTSVLTFKDRDRYVAGEFRWRHGYCRSNPRKMVRMWAEKEMRNYRRRSLRRSRALGRSASPSLLGAAGVPCPAPLALREHVLLMSFVGCDGYAAPRLKDASLSADEAASASRQATLLLRAASRVMLLLRHIFHGCRLVHADFSEYNLLWYNGRVVVIDVSQAAELDRRRMKRTSHDHPNALVFLRKDCENAILFFRRQGVRPLPTLQQLFGFVTDPVI</sequence>
<dbReference type="GO" id="GO:0005737">
    <property type="term" value="C:cytoplasm"/>
    <property type="evidence" value="ECO:0007669"/>
    <property type="project" value="UniProtKB-SubCell"/>
</dbReference>